<dbReference type="Proteomes" id="UP000297736">
    <property type="component" value="Unassembled WGS sequence"/>
</dbReference>
<dbReference type="InterPro" id="IPR036188">
    <property type="entry name" value="FAD/NAD-bd_sf"/>
</dbReference>
<evidence type="ECO:0000259" key="3">
    <source>
        <dbReference type="Pfam" id="PF01266"/>
    </source>
</evidence>
<sequence>MSTIIIGGGVIGTTLAFRLAQAGVGVTLLEAGEIAQSTTGASFSMHIATRKTPKSHFDLAVAGGKDHHALANELVPGSSDESWIYQCPCYEWPINDYEEKLITDRVERLQKWGYNARWITRAELKDREPHLAAEPQVERVAVYEDEAWYDAPRLARLAAKEATKHGAKLIPNAAVTAIERSKKGVFVETEGGATYSASRVVVAAGADAQSVAALAGLELQVNAIRGYVVTTEPVPTGTLNAILLHPEINVRPAPEGRIVYHSYLEEGRLPTALSNDVNDPVAIKLSNLAGTVLPAIKNTPRATARIGDRPVPADGMPIVGWLDDEHQIYSVAAHSGVNFAPVLARLACKEILGEAAVELESFRPGRDSLINPDEQEVDESTREMQRMLSESNL</sequence>
<comment type="caution">
    <text evidence="4">The sequence shown here is derived from an EMBL/GenBank/DDBJ whole genome shotgun (WGS) entry which is preliminary data.</text>
</comment>
<reference evidence="4 5" key="1">
    <citation type="submission" date="2018-10" db="EMBL/GenBank/DDBJ databases">
        <title>Brevibacterium genomes from Austrain hard cheese rinds.</title>
        <authorList>
            <person name="Anast J.M."/>
            <person name="Dzieciol M."/>
            <person name="Schultz D.L."/>
            <person name="Mann E."/>
            <person name="Wagner M."/>
            <person name="Schmitz-Esser S."/>
        </authorList>
    </citation>
    <scope>NUCLEOTIDE SEQUENCE [LARGE SCALE GENOMIC DNA]</scope>
    <source>
        <strain evidence="4 5">L261</strain>
    </source>
</reference>
<evidence type="ECO:0000256" key="2">
    <source>
        <dbReference type="SAM" id="MobiDB-lite"/>
    </source>
</evidence>
<evidence type="ECO:0000313" key="5">
    <source>
        <dbReference type="Proteomes" id="UP000297736"/>
    </source>
</evidence>
<dbReference type="GO" id="GO:0016491">
    <property type="term" value="F:oxidoreductase activity"/>
    <property type="evidence" value="ECO:0007669"/>
    <property type="project" value="UniProtKB-KW"/>
</dbReference>
<protein>
    <submittedName>
        <fullName evidence="4">FAD-binding oxidoreductase</fullName>
    </submittedName>
</protein>
<dbReference type="PANTHER" id="PTHR13847:SF289">
    <property type="entry name" value="GLYCINE OXIDASE"/>
    <property type="match status" value="1"/>
</dbReference>
<proteinExistence type="predicted"/>
<dbReference type="InterPro" id="IPR006076">
    <property type="entry name" value="FAD-dep_OxRdtase"/>
</dbReference>
<name>A0A4Z0KDE5_BREAU</name>
<organism evidence="4 5">
    <name type="scientific">Brevibacterium aurantiacum</name>
    <dbReference type="NCBI Taxonomy" id="273384"/>
    <lineage>
        <taxon>Bacteria</taxon>
        <taxon>Bacillati</taxon>
        <taxon>Actinomycetota</taxon>
        <taxon>Actinomycetes</taxon>
        <taxon>Micrococcales</taxon>
        <taxon>Brevibacteriaceae</taxon>
        <taxon>Brevibacterium</taxon>
    </lineage>
</organism>
<dbReference type="Gene3D" id="3.50.50.60">
    <property type="entry name" value="FAD/NAD(P)-binding domain"/>
    <property type="match status" value="1"/>
</dbReference>
<dbReference type="AlphaFoldDB" id="A0A4Z0KDE5"/>
<dbReference type="PANTHER" id="PTHR13847">
    <property type="entry name" value="SARCOSINE DEHYDROGENASE-RELATED"/>
    <property type="match status" value="1"/>
</dbReference>
<evidence type="ECO:0000313" key="4">
    <source>
        <dbReference type="EMBL" id="TGD36514.1"/>
    </source>
</evidence>
<dbReference type="SUPFAM" id="SSF51905">
    <property type="entry name" value="FAD/NAD(P)-binding domain"/>
    <property type="match status" value="1"/>
</dbReference>
<accession>A0A4Z0KDE5</accession>
<gene>
    <name evidence="4" type="ORF">EB834_19455</name>
</gene>
<keyword evidence="1" id="KW-0560">Oxidoreductase</keyword>
<dbReference type="Pfam" id="PF01266">
    <property type="entry name" value="DAO"/>
    <property type="match status" value="1"/>
</dbReference>
<dbReference type="EMBL" id="RHFF01000031">
    <property type="protein sequence ID" value="TGD36514.1"/>
    <property type="molecule type" value="Genomic_DNA"/>
</dbReference>
<dbReference type="RefSeq" id="WP_135448507.1">
    <property type="nucleotide sequence ID" value="NZ_RHFF01000031.1"/>
</dbReference>
<feature type="domain" description="FAD dependent oxidoreductase" evidence="3">
    <location>
        <begin position="4"/>
        <end position="348"/>
    </location>
</feature>
<evidence type="ECO:0000256" key="1">
    <source>
        <dbReference type="ARBA" id="ARBA00023002"/>
    </source>
</evidence>
<feature type="region of interest" description="Disordered" evidence="2">
    <location>
        <begin position="365"/>
        <end position="393"/>
    </location>
</feature>
<dbReference type="GO" id="GO:0005737">
    <property type="term" value="C:cytoplasm"/>
    <property type="evidence" value="ECO:0007669"/>
    <property type="project" value="TreeGrafter"/>
</dbReference>
<dbReference type="Gene3D" id="3.30.9.10">
    <property type="entry name" value="D-Amino Acid Oxidase, subunit A, domain 2"/>
    <property type="match status" value="1"/>
</dbReference>